<keyword evidence="4" id="KW-0503">Monooxygenase</keyword>
<dbReference type="GO" id="GO:0010181">
    <property type="term" value="F:FMN binding"/>
    <property type="evidence" value="ECO:0007669"/>
    <property type="project" value="InterPro"/>
</dbReference>
<dbReference type="PANTHER" id="PTHR30466">
    <property type="entry name" value="FLAVIN REDUCTASE"/>
    <property type="match status" value="1"/>
</dbReference>
<evidence type="ECO:0000256" key="1">
    <source>
        <dbReference type="ARBA" id="ARBA00008898"/>
    </source>
</evidence>
<protein>
    <submittedName>
        <fullName evidence="4">Monooxygenase</fullName>
    </submittedName>
</protein>
<organism evidence="4 5">
    <name type="scientific">Novosphingobium malaysiense</name>
    <dbReference type="NCBI Taxonomy" id="1348853"/>
    <lineage>
        <taxon>Bacteria</taxon>
        <taxon>Pseudomonadati</taxon>
        <taxon>Pseudomonadota</taxon>
        <taxon>Alphaproteobacteria</taxon>
        <taxon>Sphingomonadales</taxon>
        <taxon>Sphingomonadaceae</taxon>
        <taxon>Novosphingobium</taxon>
    </lineage>
</organism>
<gene>
    <name evidence="4" type="ORF">LK12_00555</name>
</gene>
<keyword evidence="5" id="KW-1185">Reference proteome</keyword>
<dbReference type="EMBL" id="JTDI01000001">
    <property type="protein sequence ID" value="KHK92922.1"/>
    <property type="molecule type" value="Genomic_DNA"/>
</dbReference>
<evidence type="ECO:0000313" key="5">
    <source>
        <dbReference type="Proteomes" id="UP000031057"/>
    </source>
</evidence>
<keyword evidence="2" id="KW-0560">Oxidoreductase</keyword>
<dbReference type="GO" id="GO:0004497">
    <property type="term" value="F:monooxygenase activity"/>
    <property type="evidence" value="ECO:0007669"/>
    <property type="project" value="UniProtKB-KW"/>
</dbReference>
<dbReference type="Pfam" id="PF01613">
    <property type="entry name" value="Flavin_Reduct"/>
    <property type="match status" value="1"/>
</dbReference>
<proteinExistence type="inferred from homology"/>
<accession>A0A0B1ZUW7</accession>
<dbReference type="SMART" id="SM00903">
    <property type="entry name" value="Flavin_Reduct"/>
    <property type="match status" value="1"/>
</dbReference>
<dbReference type="AlphaFoldDB" id="A0A0B1ZUW7"/>
<dbReference type="STRING" id="1348853.LK12_00555"/>
<dbReference type="SUPFAM" id="SSF50475">
    <property type="entry name" value="FMN-binding split barrel"/>
    <property type="match status" value="1"/>
</dbReference>
<dbReference type="InterPro" id="IPR012349">
    <property type="entry name" value="Split_barrel_FMN-bd"/>
</dbReference>
<dbReference type="GO" id="GO:0042602">
    <property type="term" value="F:riboflavin reductase (NADPH) activity"/>
    <property type="evidence" value="ECO:0007669"/>
    <property type="project" value="TreeGrafter"/>
</dbReference>
<comment type="similarity">
    <text evidence="1">Belongs to the non-flavoprotein flavin reductase family.</text>
</comment>
<evidence type="ECO:0000259" key="3">
    <source>
        <dbReference type="SMART" id="SM00903"/>
    </source>
</evidence>
<dbReference type="RefSeq" id="WP_039278096.1">
    <property type="nucleotide sequence ID" value="NZ_JTDI01000001.1"/>
</dbReference>
<dbReference type="InterPro" id="IPR002563">
    <property type="entry name" value="Flavin_Rdtase-like_dom"/>
</dbReference>
<name>A0A0B1ZUW7_9SPHN</name>
<dbReference type="InterPro" id="IPR050268">
    <property type="entry name" value="NADH-dep_flavin_reductase"/>
</dbReference>
<comment type="caution">
    <text evidence="4">The sequence shown here is derived from an EMBL/GenBank/DDBJ whole genome shotgun (WGS) entry which is preliminary data.</text>
</comment>
<dbReference type="Gene3D" id="2.30.110.10">
    <property type="entry name" value="Electron Transport, Fmn-binding Protein, Chain A"/>
    <property type="match status" value="1"/>
</dbReference>
<dbReference type="Proteomes" id="UP000031057">
    <property type="component" value="Unassembled WGS sequence"/>
</dbReference>
<evidence type="ECO:0000256" key="2">
    <source>
        <dbReference type="ARBA" id="ARBA00023002"/>
    </source>
</evidence>
<sequence length="165" mass="17660">MDTAAIDPALYRRVLGHYATGIAVVTALGEGEEPVGMAVTSFTSVSLDPMLVAFCPDKGSSTWPKIEQAGRFCVNLLSHDQEAVCRAFATRGGDKFAGVDYRISEHGLPVLEGVLASIECQIHSVVEAGDHWIVLGRVLTLEADAERDPLLFFRSAYAQLAPLAG</sequence>
<feature type="domain" description="Flavin reductase like" evidence="3">
    <location>
        <begin position="15"/>
        <end position="159"/>
    </location>
</feature>
<reference evidence="4 5" key="1">
    <citation type="submission" date="2014-10" db="EMBL/GenBank/DDBJ databases">
        <title>Genome sequence of Novosphingobium malaysiense MUSC 273(T).</title>
        <authorList>
            <person name="Lee L.-H."/>
        </authorList>
    </citation>
    <scope>NUCLEOTIDE SEQUENCE [LARGE SCALE GENOMIC DNA]</scope>
    <source>
        <strain evidence="4 5">MUSC 273</strain>
    </source>
</reference>
<evidence type="ECO:0000313" key="4">
    <source>
        <dbReference type="EMBL" id="KHK92922.1"/>
    </source>
</evidence>
<dbReference type="OrthoDB" id="9792858at2"/>
<dbReference type="PANTHER" id="PTHR30466:SF11">
    <property type="entry name" value="FLAVIN-DEPENDENT MONOOXYGENASE, REDUCTASE SUBUNIT HSAB"/>
    <property type="match status" value="1"/>
</dbReference>